<sequence length="53" mass="6053">MSNNRIYRTSEGRHVREGDPQAVYLAYGEGDEVPAKVRRELEQPKPKPPKSKS</sequence>
<protein>
    <submittedName>
        <fullName evidence="1">Uncharacterized protein</fullName>
    </submittedName>
</protein>
<dbReference type="EMBL" id="JAWLNX010000004">
    <property type="protein sequence ID" value="MEB3367414.1"/>
    <property type="molecule type" value="Genomic_DNA"/>
</dbReference>
<comment type="caution">
    <text evidence="1">The sequence shown here is derived from an EMBL/GenBank/DDBJ whole genome shotgun (WGS) entry which is preliminary data.</text>
</comment>
<keyword evidence="2" id="KW-1185">Reference proteome</keyword>
<name>A0ABU6A7E5_9PSEU</name>
<dbReference type="RefSeq" id="WP_324264965.1">
    <property type="nucleotide sequence ID" value="NZ_JAWLNX010000004.1"/>
</dbReference>
<proteinExistence type="predicted"/>
<gene>
    <name evidence="1" type="ORF">R4I43_08340</name>
</gene>
<evidence type="ECO:0000313" key="2">
    <source>
        <dbReference type="Proteomes" id="UP001327093"/>
    </source>
</evidence>
<dbReference type="Proteomes" id="UP001327093">
    <property type="component" value="Unassembled WGS sequence"/>
</dbReference>
<accession>A0ABU6A7E5</accession>
<reference evidence="1 2" key="1">
    <citation type="submission" date="2023-10" db="EMBL/GenBank/DDBJ databases">
        <title>Saccharopolyspora sp. nov., isolated from mangrove soil.</title>
        <authorList>
            <person name="Lu Y."/>
            <person name="Liu W."/>
        </authorList>
    </citation>
    <scope>NUCLEOTIDE SEQUENCE [LARGE SCALE GENOMIC DNA]</scope>
    <source>
        <strain evidence="1 2">S2-29</strain>
    </source>
</reference>
<evidence type="ECO:0000313" key="1">
    <source>
        <dbReference type="EMBL" id="MEB3367414.1"/>
    </source>
</evidence>
<organism evidence="1 2">
    <name type="scientific">Saccharopolyspora mangrovi</name>
    <dbReference type="NCBI Taxonomy" id="3082379"/>
    <lineage>
        <taxon>Bacteria</taxon>
        <taxon>Bacillati</taxon>
        <taxon>Actinomycetota</taxon>
        <taxon>Actinomycetes</taxon>
        <taxon>Pseudonocardiales</taxon>
        <taxon>Pseudonocardiaceae</taxon>
        <taxon>Saccharopolyspora</taxon>
    </lineage>
</organism>